<dbReference type="AlphaFoldDB" id="A0A023X4V3"/>
<dbReference type="RefSeq" id="WP_038682026.1">
    <property type="nucleotide sequence ID" value="NZ_CP007514.1"/>
</dbReference>
<evidence type="ECO:0000313" key="2">
    <source>
        <dbReference type="EMBL" id="MDX5894426.1"/>
    </source>
</evidence>
<evidence type="ECO:0008006" key="4">
    <source>
        <dbReference type="Google" id="ProtNLM"/>
    </source>
</evidence>
<dbReference type="Proteomes" id="UP000025229">
    <property type="component" value="Chromosome"/>
</dbReference>
<dbReference type="KEGG" id="rrd:RradSPS_1737"/>
<evidence type="ECO:0000313" key="1">
    <source>
        <dbReference type="EMBL" id="AHY47020.1"/>
    </source>
</evidence>
<reference evidence="2" key="2">
    <citation type="submission" date="2023-11" db="EMBL/GenBank/DDBJ databases">
        <title>MicrobeMod: A computational toolkit for identifying prokaryotic methylation and restriction-modification with nanopore sequencing.</title>
        <authorList>
            <person name="Crits-Christoph A."/>
            <person name="Kang S.C."/>
            <person name="Lee H."/>
            <person name="Ostrov N."/>
        </authorList>
    </citation>
    <scope>NUCLEOTIDE SEQUENCE</scope>
    <source>
        <strain evidence="2">ATCC 51242</strain>
    </source>
</reference>
<organism evidence="1 3">
    <name type="scientific">Rubrobacter radiotolerans</name>
    <name type="common">Arthrobacter radiotolerans</name>
    <dbReference type="NCBI Taxonomy" id="42256"/>
    <lineage>
        <taxon>Bacteria</taxon>
        <taxon>Bacillati</taxon>
        <taxon>Actinomycetota</taxon>
        <taxon>Rubrobacteria</taxon>
        <taxon>Rubrobacterales</taxon>
        <taxon>Rubrobacteraceae</taxon>
        <taxon>Rubrobacter</taxon>
    </lineage>
</organism>
<protein>
    <recommendedName>
        <fullName evidence="4">DUF4142 domain-containing protein</fullName>
    </recommendedName>
</protein>
<name>A0A023X4V3_RUBRA</name>
<proteinExistence type="predicted"/>
<accession>A0A023X4V3</accession>
<dbReference type="eggNOG" id="ENOG5033G41">
    <property type="taxonomic scope" value="Bacteria"/>
</dbReference>
<dbReference type="Proteomes" id="UP001281130">
    <property type="component" value="Unassembled WGS sequence"/>
</dbReference>
<keyword evidence="3" id="KW-1185">Reference proteome</keyword>
<dbReference type="OrthoDB" id="495805at2"/>
<evidence type="ECO:0000313" key="3">
    <source>
        <dbReference type="Proteomes" id="UP000025229"/>
    </source>
</evidence>
<gene>
    <name evidence="1" type="ORF">RradSPS_1737</name>
    <name evidence="2" type="ORF">SIL72_10350</name>
</gene>
<dbReference type="EMBL" id="JAWXXX010000001">
    <property type="protein sequence ID" value="MDX5894426.1"/>
    <property type="molecule type" value="Genomic_DNA"/>
</dbReference>
<dbReference type="EMBL" id="CP007514">
    <property type="protein sequence ID" value="AHY47020.1"/>
    <property type="molecule type" value="Genomic_DNA"/>
</dbReference>
<reference evidence="1 3" key="1">
    <citation type="submission" date="2014-03" db="EMBL/GenBank/DDBJ databases">
        <title>Complete genome sequence of the Radio-Resistant Rubrobacter radiotolerans RSPS-4.</title>
        <authorList>
            <person name="Egas C.C."/>
            <person name="Barroso C.C."/>
            <person name="Froufe H.J.C."/>
            <person name="Pacheco J.J."/>
            <person name="Albuquerque L.L."/>
            <person name="da Costa M.M.S."/>
        </authorList>
    </citation>
    <scope>NUCLEOTIDE SEQUENCE [LARGE SCALE GENOMIC DNA]</scope>
    <source>
        <strain evidence="1 3">RSPS-4</strain>
    </source>
</reference>
<dbReference type="STRING" id="42256.RradSPS_1737"/>
<sequence>MSEAGQQTGVKDKNYNLISVLYHSSDNVLTVQQYVEDARREGDEEAATFFQNIVDNNQKAVEQAKQMLSQRL</sequence>
<dbReference type="HOGENOM" id="CLU_179332_2_0_11"/>